<dbReference type="InterPro" id="IPR011009">
    <property type="entry name" value="Kinase-like_dom_sf"/>
</dbReference>
<dbReference type="SUPFAM" id="SSF56112">
    <property type="entry name" value="Protein kinase-like (PK-like)"/>
    <property type="match status" value="1"/>
</dbReference>
<dbReference type="AlphaFoldDB" id="A0A9P5XHN8"/>
<dbReference type="EMBL" id="MU151116">
    <property type="protein sequence ID" value="KAF9449951.1"/>
    <property type="molecule type" value="Genomic_DNA"/>
</dbReference>
<comment type="caution">
    <text evidence="4">The sequence shown here is derived from an EMBL/GenBank/DDBJ whole genome shotgun (WGS) entry which is preliminary data.</text>
</comment>
<dbReference type="Proteomes" id="UP000807342">
    <property type="component" value="Unassembled WGS sequence"/>
</dbReference>
<reference evidence="4" key="1">
    <citation type="submission" date="2020-11" db="EMBL/GenBank/DDBJ databases">
        <authorList>
            <consortium name="DOE Joint Genome Institute"/>
            <person name="Ahrendt S."/>
            <person name="Riley R."/>
            <person name="Andreopoulos W."/>
            <person name="Labutti K."/>
            <person name="Pangilinan J."/>
            <person name="Ruiz-Duenas F.J."/>
            <person name="Barrasa J.M."/>
            <person name="Sanchez-Garcia M."/>
            <person name="Camarero S."/>
            <person name="Miyauchi S."/>
            <person name="Serrano A."/>
            <person name="Linde D."/>
            <person name="Babiker R."/>
            <person name="Drula E."/>
            <person name="Ayuso-Fernandez I."/>
            <person name="Pacheco R."/>
            <person name="Padilla G."/>
            <person name="Ferreira P."/>
            <person name="Barriuso J."/>
            <person name="Kellner H."/>
            <person name="Castanera R."/>
            <person name="Alfaro M."/>
            <person name="Ramirez L."/>
            <person name="Pisabarro A.G."/>
            <person name="Kuo A."/>
            <person name="Tritt A."/>
            <person name="Lipzen A."/>
            <person name="He G."/>
            <person name="Yan M."/>
            <person name="Ng V."/>
            <person name="Cullen D."/>
            <person name="Martin F."/>
            <person name="Rosso M.-N."/>
            <person name="Henrissat B."/>
            <person name="Hibbett D."/>
            <person name="Martinez A.T."/>
            <person name="Grigoriev I.V."/>
        </authorList>
    </citation>
    <scope>NUCLEOTIDE SEQUENCE</scope>
    <source>
        <strain evidence="4">MF-IS2</strain>
    </source>
</reference>
<evidence type="ECO:0000259" key="3">
    <source>
        <dbReference type="PROSITE" id="PS50011"/>
    </source>
</evidence>
<dbReference type="PANTHER" id="PTHR44329">
    <property type="entry name" value="SERINE/THREONINE-PROTEIN KINASE TNNI3K-RELATED"/>
    <property type="match status" value="1"/>
</dbReference>
<feature type="domain" description="Protein kinase" evidence="3">
    <location>
        <begin position="87"/>
        <end position="353"/>
    </location>
</feature>
<evidence type="ECO:0000313" key="4">
    <source>
        <dbReference type="EMBL" id="KAF9449951.1"/>
    </source>
</evidence>
<keyword evidence="5" id="KW-1185">Reference proteome</keyword>
<dbReference type="OrthoDB" id="10261027at2759"/>
<proteinExistence type="predicted"/>
<keyword evidence="1" id="KW-0547">Nucleotide-binding</keyword>
<gene>
    <name evidence="4" type="ORF">P691DRAFT_512435</name>
</gene>
<dbReference type="PRINTS" id="PR00109">
    <property type="entry name" value="TYRKINASE"/>
</dbReference>
<evidence type="ECO:0000256" key="1">
    <source>
        <dbReference type="ARBA" id="ARBA00022741"/>
    </source>
</evidence>
<dbReference type="GO" id="GO:0004674">
    <property type="term" value="F:protein serine/threonine kinase activity"/>
    <property type="evidence" value="ECO:0007669"/>
    <property type="project" value="TreeGrafter"/>
</dbReference>
<dbReference type="GO" id="GO:0005524">
    <property type="term" value="F:ATP binding"/>
    <property type="evidence" value="ECO:0007669"/>
    <property type="project" value="UniProtKB-KW"/>
</dbReference>
<dbReference type="InterPro" id="IPR008271">
    <property type="entry name" value="Ser/Thr_kinase_AS"/>
</dbReference>
<sequence length="403" mass="45556">MKQSRTDAFYRSRILLSCVLADPTQEAFITSLRNLDAQCMADFLDKILREKDGILSTEEGSSILSLLCALTKSAQVFPQCYELKDIEEDPQIIAAGGFSEIRKGTYQGQTICLKVLRQYHQPDRNERMLGMVAKEFVLWAHLSHPNILPLYGVYYSGGSRHICLVCPWIKNGNLVEYLKSVPQSPRMPLICDVANGLLYLHQLMIVHGDLKGANVLVSNEGHALVSDFGLSSIIGSGILSQNEATGGATRWSAPELFYGGDGGGGVSSTWECDIWSFSCLCYEVHTLRPPFFQYARDIHVIVALQRQEIPILPDGCNISDRMWGLMNKCWRYNPRDRPSCEEIWRFLMDLEIIDPRPPAKQFDVGEVGRKTWDSRIDYPRVYDLLFHISQGEYTSHSISSYPE</sequence>
<dbReference type="PROSITE" id="PS00108">
    <property type="entry name" value="PROTEIN_KINASE_ST"/>
    <property type="match status" value="1"/>
</dbReference>
<keyword evidence="2" id="KW-0067">ATP-binding</keyword>
<keyword evidence="4" id="KW-0808">Transferase</keyword>
<dbReference type="InterPro" id="IPR051681">
    <property type="entry name" value="Ser/Thr_Kinases-Pseudokinases"/>
</dbReference>
<dbReference type="PROSITE" id="PS50011">
    <property type="entry name" value="PROTEIN_KINASE_DOM"/>
    <property type="match status" value="1"/>
</dbReference>
<dbReference type="Gene3D" id="1.10.510.10">
    <property type="entry name" value="Transferase(Phosphotransferase) domain 1"/>
    <property type="match status" value="1"/>
</dbReference>
<keyword evidence="4" id="KW-0418">Kinase</keyword>
<dbReference type="SMART" id="SM00220">
    <property type="entry name" value="S_TKc"/>
    <property type="match status" value="1"/>
</dbReference>
<evidence type="ECO:0000256" key="2">
    <source>
        <dbReference type="ARBA" id="ARBA00022840"/>
    </source>
</evidence>
<dbReference type="InterPro" id="IPR001245">
    <property type="entry name" value="Ser-Thr/Tyr_kinase_cat_dom"/>
</dbReference>
<protein>
    <submittedName>
        <fullName evidence="4">Kinase-like protein</fullName>
    </submittedName>
</protein>
<dbReference type="InterPro" id="IPR000719">
    <property type="entry name" value="Prot_kinase_dom"/>
</dbReference>
<accession>A0A9P5XHN8</accession>
<dbReference type="PANTHER" id="PTHR44329:SF298">
    <property type="entry name" value="MIXED LINEAGE KINASE DOMAIN-LIKE PROTEIN"/>
    <property type="match status" value="1"/>
</dbReference>
<organism evidence="4 5">
    <name type="scientific">Macrolepiota fuliginosa MF-IS2</name>
    <dbReference type="NCBI Taxonomy" id="1400762"/>
    <lineage>
        <taxon>Eukaryota</taxon>
        <taxon>Fungi</taxon>
        <taxon>Dikarya</taxon>
        <taxon>Basidiomycota</taxon>
        <taxon>Agaricomycotina</taxon>
        <taxon>Agaricomycetes</taxon>
        <taxon>Agaricomycetidae</taxon>
        <taxon>Agaricales</taxon>
        <taxon>Agaricineae</taxon>
        <taxon>Agaricaceae</taxon>
        <taxon>Macrolepiota</taxon>
    </lineage>
</organism>
<name>A0A9P5XHN8_9AGAR</name>
<dbReference type="Pfam" id="PF07714">
    <property type="entry name" value="PK_Tyr_Ser-Thr"/>
    <property type="match status" value="1"/>
</dbReference>
<evidence type="ECO:0000313" key="5">
    <source>
        <dbReference type="Proteomes" id="UP000807342"/>
    </source>
</evidence>